<keyword evidence="2" id="KW-1185">Reference proteome</keyword>
<evidence type="ECO:0000313" key="1">
    <source>
        <dbReference type="EMBL" id="MBG6136088.1"/>
    </source>
</evidence>
<reference evidence="1" key="1">
    <citation type="submission" date="2020-11" db="EMBL/GenBank/DDBJ databases">
        <title>Sequencing the genomes of 1000 actinobacteria strains.</title>
        <authorList>
            <person name="Klenk H.-P."/>
        </authorList>
    </citation>
    <scope>NUCLEOTIDE SEQUENCE</scope>
    <source>
        <strain evidence="1">DSM 45356</strain>
    </source>
</reference>
<evidence type="ECO:0000313" key="2">
    <source>
        <dbReference type="Proteomes" id="UP000622552"/>
    </source>
</evidence>
<comment type="caution">
    <text evidence="1">The sequence shown here is derived from an EMBL/GenBank/DDBJ whole genome shotgun (WGS) entry which is preliminary data.</text>
</comment>
<dbReference type="EMBL" id="JADOUF010000001">
    <property type="protein sequence ID" value="MBG6136088.1"/>
    <property type="molecule type" value="Genomic_DNA"/>
</dbReference>
<accession>A0A8J7GH43</accession>
<organism evidence="1 2">
    <name type="scientific">Longispora fulva</name>
    <dbReference type="NCBI Taxonomy" id="619741"/>
    <lineage>
        <taxon>Bacteria</taxon>
        <taxon>Bacillati</taxon>
        <taxon>Actinomycetota</taxon>
        <taxon>Actinomycetes</taxon>
        <taxon>Micromonosporales</taxon>
        <taxon>Micromonosporaceae</taxon>
        <taxon>Longispora</taxon>
    </lineage>
</organism>
<dbReference type="RefSeq" id="WP_197003118.1">
    <property type="nucleotide sequence ID" value="NZ_BONS01000001.1"/>
</dbReference>
<protein>
    <submittedName>
        <fullName evidence="1">Uncharacterized protein</fullName>
    </submittedName>
</protein>
<proteinExistence type="predicted"/>
<sequence length="67" mass="7688">MEMIEIARFWYGHLDEARAEVLIHRHPNGTVGVQATVAGKNRLLEHLTRERADLLAPQPGSRCRSRR</sequence>
<gene>
    <name evidence="1" type="ORF">IW245_002282</name>
</gene>
<dbReference type="AlphaFoldDB" id="A0A8J7GH43"/>
<dbReference type="Proteomes" id="UP000622552">
    <property type="component" value="Unassembled WGS sequence"/>
</dbReference>
<name>A0A8J7GH43_9ACTN</name>